<keyword evidence="3 6" id="KW-0808">Transferase</keyword>
<evidence type="ECO:0000256" key="5">
    <source>
        <dbReference type="ARBA" id="ARBA00023014"/>
    </source>
</evidence>
<evidence type="ECO:0000256" key="3">
    <source>
        <dbReference type="ARBA" id="ARBA00022679"/>
    </source>
</evidence>
<dbReference type="Proteomes" id="UP000460318">
    <property type="component" value="Unassembled WGS sequence"/>
</dbReference>
<dbReference type="Pfam" id="PF01938">
    <property type="entry name" value="TRAM"/>
    <property type="match status" value="1"/>
</dbReference>
<dbReference type="InterPro" id="IPR012340">
    <property type="entry name" value="NA-bd_OB-fold"/>
</dbReference>
<keyword evidence="11" id="KW-1185">Reference proteome</keyword>
<evidence type="ECO:0000313" key="11">
    <source>
        <dbReference type="Proteomes" id="UP000460318"/>
    </source>
</evidence>
<feature type="binding site" evidence="6">
    <location>
        <position position="363"/>
    </location>
    <ligand>
        <name>S-adenosyl-L-methionine</name>
        <dbReference type="ChEBI" id="CHEBI:59789"/>
    </ligand>
</feature>
<feature type="active site" evidence="7">
    <location>
        <position position="488"/>
    </location>
</feature>
<evidence type="ECO:0000313" key="10">
    <source>
        <dbReference type="EMBL" id="MWV44664.1"/>
    </source>
</evidence>
<evidence type="ECO:0000256" key="4">
    <source>
        <dbReference type="ARBA" id="ARBA00022691"/>
    </source>
</evidence>
<dbReference type="InterPro" id="IPR029063">
    <property type="entry name" value="SAM-dependent_MTases_sf"/>
</dbReference>
<dbReference type="InterPro" id="IPR010280">
    <property type="entry name" value="U5_MeTrfase_fam"/>
</dbReference>
<feature type="region of interest" description="Disordered" evidence="8">
    <location>
        <begin position="1"/>
        <end position="82"/>
    </location>
</feature>
<feature type="domain" description="TRAM" evidence="9">
    <location>
        <begin position="81"/>
        <end position="139"/>
    </location>
</feature>
<feature type="active site" description="Nucleophile" evidence="6">
    <location>
        <position position="488"/>
    </location>
</feature>
<dbReference type="GO" id="GO:0070475">
    <property type="term" value="P:rRNA base methylation"/>
    <property type="evidence" value="ECO:0007669"/>
    <property type="project" value="TreeGrafter"/>
</dbReference>
<gene>
    <name evidence="10" type="primary">rlmD</name>
    <name evidence="10" type="ORF">GRF59_13680</name>
</gene>
<sequence>MKETERLRRMAERTHNKAEGREAGGGQDKRAGKPAMAPPTRKKAAHPKQQQQGKPHSATRSKQATYRQKHPMNQQSASAETVKTGDRIIVTIKRIGINGEGVGYYRRKAVFIDGALPDEVVKAKVTRVESGYLNGEIIEIEKRSAQRQEPPCPVYGICGGCQLQHMTYASQLQAKEEIVRESFQRYAKLQEIPLRPIFGMDNPWGYRNKAQLQAGREGEDIIAGLYAAGSHRLIDISGCPIQHPVVNRVMEQVKEVMEELQIPVYNERNRDGAVRTIVARVGQATGKVQLTFITSTDRLPDSKRLVELIRERLPMVITVAQNIHKGKSPLVFGNKTVILWGSEQLEESLGDVRFALSPRAFFQLNPEQTVKLYNAVQEAADLSGSELVVDAYCGTGTIGLWLAPFAQEVRGIELIPEAVLDARDNAKSTGVDNAHFYEGRAEQLLPDWVSRGIRPDVVVVDPPRTGCERPLLDAIVKSKPKRLVYVSCNPATLAKDCQVLLSGGYKIEWVQPVDMFPQTSHVECCALLIRK</sequence>
<dbReference type="GO" id="GO:0051539">
    <property type="term" value="F:4 iron, 4 sulfur cluster binding"/>
    <property type="evidence" value="ECO:0007669"/>
    <property type="project" value="UniProtKB-KW"/>
</dbReference>
<dbReference type="Gene3D" id="3.40.50.150">
    <property type="entry name" value="Vaccinia Virus protein VP39"/>
    <property type="match status" value="1"/>
</dbReference>
<feature type="compositionally biased region" description="Polar residues" evidence="8">
    <location>
        <begin position="48"/>
        <end position="81"/>
    </location>
</feature>
<feature type="binding site" evidence="6">
    <location>
        <position position="413"/>
    </location>
    <ligand>
        <name>S-adenosyl-L-methionine</name>
        <dbReference type="ChEBI" id="CHEBI:59789"/>
    </ligand>
</feature>
<keyword evidence="1" id="KW-0479">Metal-binding</keyword>
<dbReference type="InterPro" id="IPR002792">
    <property type="entry name" value="TRAM_dom"/>
</dbReference>
<dbReference type="InterPro" id="IPR030390">
    <property type="entry name" value="MeTrfase_TrmA_AS"/>
</dbReference>
<keyword evidence="2 6" id="KW-0489">Methyltransferase</keyword>
<dbReference type="EMBL" id="WUBI01000002">
    <property type="protein sequence ID" value="MWV44664.1"/>
    <property type="molecule type" value="Genomic_DNA"/>
</dbReference>
<dbReference type="FunFam" id="2.40.50.140:FF:000097">
    <property type="entry name" value="23S rRNA (uracil(1939)-C(5))-methyltransferase RlmD"/>
    <property type="match status" value="1"/>
</dbReference>
<evidence type="ECO:0000256" key="8">
    <source>
        <dbReference type="SAM" id="MobiDB-lite"/>
    </source>
</evidence>
<keyword evidence="1" id="KW-0004">4Fe-4S</keyword>
<dbReference type="SUPFAM" id="SSF53335">
    <property type="entry name" value="S-adenosyl-L-methionine-dependent methyltransferases"/>
    <property type="match status" value="1"/>
</dbReference>
<dbReference type="PROSITE" id="PS50926">
    <property type="entry name" value="TRAM"/>
    <property type="match status" value="1"/>
</dbReference>
<dbReference type="NCBIfam" id="TIGR00479">
    <property type="entry name" value="rumA"/>
    <property type="match status" value="1"/>
</dbReference>
<feature type="binding site" evidence="6">
    <location>
        <position position="392"/>
    </location>
    <ligand>
        <name>S-adenosyl-L-methionine</name>
        <dbReference type="ChEBI" id="CHEBI:59789"/>
    </ligand>
</feature>
<comment type="caution">
    <text evidence="10">The sequence shown here is derived from an EMBL/GenBank/DDBJ whole genome shotgun (WGS) entry which is preliminary data.</text>
</comment>
<dbReference type="AlphaFoldDB" id="A0A7X3IIQ8"/>
<dbReference type="Gene3D" id="2.40.50.1070">
    <property type="match status" value="1"/>
</dbReference>
<comment type="similarity">
    <text evidence="6">Belongs to the class I-like SAM-binding methyltransferase superfamily. RNA M5U methyltransferase family.</text>
</comment>
<evidence type="ECO:0000256" key="1">
    <source>
        <dbReference type="ARBA" id="ARBA00022485"/>
    </source>
</evidence>
<dbReference type="SUPFAM" id="SSF50249">
    <property type="entry name" value="Nucleic acid-binding proteins"/>
    <property type="match status" value="1"/>
</dbReference>
<evidence type="ECO:0000256" key="6">
    <source>
        <dbReference type="PROSITE-ProRule" id="PRU01024"/>
    </source>
</evidence>
<reference evidence="10 11" key="1">
    <citation type="submission" date="2019-12" db="EMBL/GenBank/DDBJ databases">
        <title>Paenibacillus sp. nov., an endophytic bacterium isolated from the stem of Dendrobium.</title>
        <authorList>
            <person name="Zhao R."/>
        </authorList>
    </citation>
    <scope>NUCLEOTIDE SEQUENCE [LARGE SCALE GENOMIC DNA]</scope>
    <source>
        <strain evidence="10 11">HJL G12</strain>
    </source>
</reference>
<evidence type="ECO:0000259" key="9">
    <source>
        <dbReference type="PROSITE" id="PS50926"/>
    </source>
</evidence>
<proteinExistence type="inferred from homology"/>
<name>A0A7X3IIQ8_9BACL</name>
<dbReference type="CDD" id="cd02440">
    <property type="entry name" value="AdoMet_MTases"/>
    <property type="match status" value="1"/>
</dbReference>
<feature type="compositionally biased region" description="Basic and acidic residues" evidence="8">
    <location>
        <begin position="1"/>
        <end position="31"/>
    </location>
</feature>
<evidence type="ECO:0000256" key="2">
    <source>
        <dbReference type="ARBA" id="ARBA00022603"/>
    </source>
</evidence>
<keyword evidence="5" id="KW-0411">Iron-sulfur</keyword>
<dbReference type="Gene3D" id="2.40.50.140">
    <property type="entry name" value="Nucleic acid-binding proteins"/>
    <property type="match status" value="1"/>
</dbReference>
<organism evidence="10 11">
    <name type="scientific">Paenibacillus dendrobii</name>
    <dbReference type="NCBI Taxonomy" id="2691084"/>
    <lineage>
        <taxon>Bacteria</taxon>
        <taxon>Bacillati</taxon>
        <taxon>Bacillota</taxon>
        <taxon>Bacilli</taxon>
        <taxon>Bacillales</taxon>
        <taxon>Paenibacillaceae</taxon>
        <taxon>Paenibacillus</taxon>
    </lineage>
</organism>
<dbReference type="EC" id="2.1.1.190" evidence="10"/>
<accession>A0A7X3IIQ8</accession>
<dbReference type="InterPro" id="IPR030391">
    <property type="entry name" value="MeTrfase_TrmA_CS"/>
</dbReference>
<dbReference type="FunFam" id="2.40.50.1070:FF:000003">
    <property type="entry name" value="23S rRNA (Uracil-5-)-methyltransferase RumA"/>
    <property type="match status" value="1"/>
</dbReference>
<dbReference type="GO" id="GO:0070041">
    <property type="term" value="F:rRNA (uridine-C5-)-methyltransferase activity"/>
    <property type="evidence" value="ECO:0007669"/>
    <property type="project" value="TreeGrafter"/>
</dbReference>
<dbReference type="PROSITE" id="PS01230">
    <property type="entry name" value="TRMA_1"/>
    <property type="match status" value="1"/>
</dbReference>
<dbReference type="PANTHER" id="PTHR11061">
    <property type="entry name" value="RNA M5U METHYLTRANSFERASE"/>
    <property type="match status" value="1"/>
</dbReference>
<protein>
    <submittedName>
        <fullName evidence="10">23S rRNA (Uracil(1939)-C(5))-methyltransferase RlmD</fullName>
        <ecNumber evidence="10">2.1.1.190</ecNumber>
    </submittedName>
</protein>
<dbReference type="PANTHER" id="PTHR11061:SF45">
    <property type="match status" value="1"/>
</dbReference>
<keyword evidence="4 6" id="KW-0949">S-adenosyl-L-methionine</keyword>
<evidence type="ECO:0000256" key="7">
    <source>
        <dbReference type="PROSITE-ProRule" id="PRU10015"/>
    </source>
</evidence>
<dbReference type="Pfam" id="PF05958">
    <property type="entry name" value="tRNA_U5-meth_tr"/>
    <property type="match status" value="1"/>
</dbReference>
<feature type="binding site" evidence="6">
    <location>
        <position position="461"/>
    </location>
    <ligand>
        <name>S-adenosyl-L-methionine</name>
        <dbReference type="ChEBI" id="CHEBI:59789"/>
    </ligand>
</feature>
<dbReference type="PROSITE" id="PS51687">
    <property type="entry name" value="SAM_MT_RNA_M5U"/>
    <property type="match status" value="1"/>
</dbReference>
<dbReference type="FunFam" id="3.40.50.150:FF:000009">
    <property type="entry name" value="23S rRNA (Uracil(1939)-C(5))-methyltransferase RlmD"/>
    <property type="match status" value="1"/>
</dbReference>
<keyword evidence="1" id="KW-0408">Iron</keyword>
<dbReference type="PROSITE" id="PS01231">
    <property type="entry name" value="TRMA_2"/>
    <property type="match status" value="1"/>
</dbReference>